<dbReference type="SUPFAM" id="SSF51735">
    <property type="entry name" value="NAD(P)-binding Rossmann-fold domains"/>
    <property type="match status" value="1"/>
</dbReference>
<dbReference type="InterPro" id="IPR020904">
    <property type="entry name" value="Sc_DH/Rdtase_CS"/>
</dbReference>
<gene>
    <name evidence="3" type="ORF">EKPJFOCH_1329</name>
</gene>
<protein>
    <recommendedName>
        <fullName evidence="5">SDR family oxidoreductase</fullName>
    </recommendedName>
</protein>
<evidence type="ECO:0000313" key="3">
    <source>
        <dbReference type="EMBL" id="GJE54844.1"/>
    </source>
</evidence>
<sequence length="82" mass="8592">MVPATVVGLIPPMTSIRFEWGVSRGKPGSTIIASTSEQATDPTPDLYAYAQTKAATTNFVCFLGKQLAQKGIRVNGVAPGPI</sequence>
<comment type="caution">
    <text evidence="3">The sequence shown here is derived from an EMBL/GenBank/DDBJ whole genome shotgun (WGS) entry which is preliminary data.</text>
</comment>
<proteinExistence type="inferred from homology"/>
<dbReference type="PROSITE" id="PS00061">
    <property type="entry name" value="ADH_SHORT"/>
    <property type="match status" value="1"/>
</dbReference>
<dbReference type="Proteomes" id="UP001055101">
    <property type="component" value="Unassembled WGS sequence"/>
</dbReference>
<evidence type="ECO:0000256" key="2">
    <source>
        <dbReference type="ARBA" id="ARBA00023002"/>
    </source>
</evidence>
<name>A0ABQ4TKQ4_9HYPH</name>
<keyword evidence="4" id="KW-1185">Reference proteome</keyword>
<evidence type="ECO:0008006" key="5">
    <source>
        <dbReference type="Google" id="ProtNLM"/>
    </source>
</evidence>
<dbReference type="InterPro" id="IPR002347">
    <property type="entry name" value="SDR_fam"/>
</dbReference>
<dbReference type="Gene3D" id="3.40.50.720">
    <property type="entry name" value="NAD(P)-binding Rossmann-like Domain"/>
    <property type="match status" value="1"/>
</dbReference>
<evidence type="ECO:0000313" key="4">
    <source>
        <dbReference type="Proteomes" id="UP001055101"/>
    </source>
</evidence>
<organism evidence="3 4">
    <name type="scientific">Methylobacterium thuringiense</name>
    <dbReference type="NCBI Taxonomy" id="1003091"/>
    <lineage>
        <taxon>Bacteria</taxon>
        <taxon>Pseudomonadati</taxon>
        <taxon>Pseudomonadota</taxon>
        <taxon>Alphaproteobacteria</taxon>
        <taxon>Hyphomicrobiales</taxon>
        <taxon>Methylobacteriaceae</taxon>
        <taxon>Methylobacterium</taxon>
    </lineage>
</organism>
<dbReference type="PRINTS" id="PR00081">
    <property type="entry name" value="GDHRDH"/>
</dbReference>
<accession>A0ABQ4TKQ4</accession>
<dbReference type="PANTHER" id="PTHR48107">
    <property type="entry name" value="NADPH-DEPENDENT ALDEHYDE REDUCTASE-LIKE PROTEIN, CHLOROPLASTIC-RELATED"/>
    <property type="match status" value="1"/>
</dbReference>
<dbReference type="InterPro" id="IPR036291">
    <property type="entry name" value="NAD(P)-bd_dom_sf"/>
</dbReference>
<evidence type="ECO:0000256" key="1">
    <source>
        <dbReference type="ARBA" id="ARBA00006484"/>
    </source>
</evidence>
<reference evidence="3" key="2">
    <citation type="submission" date="2021-08" db="EMBL/GenBank/DDBJ databases">
        <authorList>
            <person name="Tani A."/>
            <person name="Ola A."/>
            <person name="Ogura Y."/>
            <person name="Katsura K."/>
            <person name="Hayashi T."/>
        </authorList>
    </citation>
    <scope>NUCLEOTIDE SEQUENCE</scope>
    <source>
        <strain evidence="3">DSM 23674</strain>
    </source>
</reference>
<reference evidence="3" key="1">
    <citation type="journal article" date="2021" name="Front. Microbiol.">
        <title>Comprehensive Comparative Genomics and Phenotyping of Methylobacterium Species.</title>
        <authorList>
            <person name="Alessa O."/>
            <person name="Ogura Y."/>
            <person name="Fujitani Y."/>
            <person name="Takami H."/>
            <person name="Hayashi T."/>
            <person name="Sahin N."/>
            <person name="Tani A."/>
        </authorList>
    </citation>
    <scope>NUCLEOTIDE SEQUENCE</scope>
    <source>
        <strain evidence="3">DSM 23674</strain>
    </source>
</reference>
<dbReference type="PANTHER" id="PTHR48107:SF16">
    <property type="entry name" value="NADPH-DEPENDENT ALDEHYDE REDUCTASE 1, CHLOROPLASTIC"/>
    <property type="match status" value="1"/>
</dbReference>
<keyword evidence="2" id="KW-0560">Oxidoreductase</keyword>
<dbReference type="EMBL" id="BPRA01000006">
    <property type="protein sequence ID" value="GJE54844.1"/>
    <property type="molecule type" value="Genomic_DNA"/>
</dbReference>
<dbReference type="Pfam" id="PF00106">
    <property type="entry name" value="adh_short"/>
    <property type="match status" value="1"/>
</dbReference>
<comment type="similarity">
    <text evidence="1">Belongs to the short-chain dehydrogenases/reductases (SDR) family.</text>
</comment>